<keyword evidence="5" id="KW-0547">Nucleotide-binding</keyword>
<feature type="domain" description="Histidine kinase" evidence="10">
    <location>
        <begin position="262"/>
        <end position="429"/>
    </location>
</feature>
<comment type="catalytic activity">
    <reaction evidence="1">
        <text>ATP + protein L-histidine = ADP + protein N-phospho-L-histidine.</text>
        <dbReference type="EC" id="2.7.13.3"/>
    </reaction>
</comment>
<feature type="transmembrane region" description="Helical" evidence="9">
    <location>
        <begin position="99"/>
        <end position="115"/>
    </location>
</feature>
<evidence type="ECO:0000256" key="6">
    <source>
        <dbReference type="ARBA" id="ARBA00022777"/>
    </source>
</evidence>
<dbReference type="InterPro" id="IPR003594">
    <property type="entry name" value="HATPase_dom"/>
</dbReference>
<evidence type="ECO:0000256" key="9">
    <source>
        <dbReference type="SAM" id="Phobius"/>
    </source>
</evidence>
<keyword evidence="9" id="KW-0472">Membrane</keyword>
<dbReference type="Proteomes" id="UP000317036">
    <property type="component" value="Unassembled WGS sequence"/>
</dbReference>
<keyword evidence="6 11" id="KW-0418">Kinase</keyword>
<organism evidence="11 12">
    <name type="scientific">Paenibacillus cremeus</name>
    <dbReference type="NCBI Taxonomy" id="2163881"/>
    <lineage>
        <taxon>Bacteria</taxon>
        <taxon>Bacillati</taxon>
        <taxon>Bacillota</taxon>
        <taxon>Bacilli</taxon>
        <taxon>Bacillales</taxon>
        <taxon>Paenibacillaceae</taxon>
        <taxon>Paenibacillus</taxon>
    </lineage>
</organism>
<evidence type="ECO:0000256" key="8">
    <source>
        <dbReference type="ARBA" id="ARBA00023012"/>
    </source>
</evidence>
<evidence type="ECO:0000256" key="1">
    <source>
        <dbReference type="ARBA" id="ARBA00000085"/>
    </source>
</evidence>
<dbReference type="PANTHER" id="PTHR43547">
    <property type="entry name" value="TWO-COMPONENT HISTIDINE KINASE"/>
    <property type="match status" value="1"/>
</dbReference>
<comment type="caution">
    <text evidence="11">The sequence shown here is derived from an EMBL/GenBank/DDBJ whole genome shotgun (WGS) entry which is preliminary data.</text>
</comment>
<keyword evidence="12" id="KW-1185">Reference proteome</keyword>
<protein>
    <recommendedName>
        <fullName evidence="2">histidine kinase</fullName>
        <ecNumber evidence="2">2.7.13.3</ecNumber>
    </recommendedName>
</protein>
<evidence type="ECO:0000256" key="7">
    <source>
        <dbReference type="ARBA" id="ARBA00022840"/>
    </source>
</evidence>
<sequence>MVARMEWLHNRFKSDELQIVLVALAVAIAGEFKITPFSGQMFRVGLGSSAFLLFILFMRRQLIMKMGIVVGVTVLLFRITGDMIAGSDPTFLESLRTHFSAMLYYIVFAIGMRLIQHRLDDMHPLIVGLCVTATDFASNATELLVRSMIFHWGSIPSDQWLLIAIVAVVRSFFTVGLYSSMMVRQMRILHAEQQKRMEQMLNVGSGLYGEVFYLRKSMNAIEQITASSYELYGRLQQAGDKQISRSMLEITQQIHEVKKDSQRILAGLLKLSNRETSPEMALGEIIDFVVKSNQEYAAMLNKNVGFTLEKAAGYSTTQSIPLLTVLNNLVSNAVEAVQSRGRITIRVWERQANTLFSVSDNGAGIQEQDRELVFKPGFTTKFNQDGIAATGIGLSHVSDIVQSFGGSICLDLEELATETTFVVTIPTAALKKGEMTCADLLYS</sequence>
<feature type="transmembrane region" description="Helical" evidence="9">
    <location>
        <begin position="62"/>
        <end position="79"/>
    </location>
</feature>
<dbReference type="GO" id="GO:0000155">
    <property type="term" value="F:phosphorelay sensor kinase activity"/>
    <property type="evidence" value="ECO:0007669"/>
    <property type="project" value="TreeGrafter"/>
</dbReference>
<accession>A0A559K604</accession>
<dbReference type="OrthoDB" id="1674512at2"/>
<proteinExistence type="predicted"/>
<evidence type="ECO:0000313" key="12">
    <source>
        <dbReference type="Proteomes" id="UP000317036"/>
    </source>
</evidence>
<dbReference type="InterPro" id="IPR005467">
    <property type="entry name" value="His_kinase_dom"/>
</dbReference>
<dbReference type="Pfam" id="PF02518">
    <property type="entry name" value="HATPase_c"/>
    <property type="match status" value="1"/>
</dbReference>
<dbReference type="Gene3D" id="3.30.565.10">
    <property type="entry name" value="Histidine kinase-like ATPase, C-terminal domain"/>
    <property type="match status" value="1"/>
</dbReference>
<dbReference type="EC" id="2.7.13.3" evidence="2"/>
<evidence type="ECO:0000256" key="2">
    <source>
        <dbReference type="ARBA" id="ARBA00012438"/>
    </source>
</evidence>
<keyword evidence="9" id="KW-1133">Transmembrane helix</keyword>
<keyword evidence="9" id="KW-0812">Transmembrane</keyword>
<dbReference type="InterPro" id="IPR036890">
    <property type="entry name" value="HATPase_C_sf"/>
</dbReference>
<keyword evidence="8" id="KW-0902">Two-component regulatory system</keyword>
<keyword evidence="3" id="KW-0597">Phosphoprotein</keyword>
<reference evidence="11 12" key="1">
    <citation type="submission" date="2019-07" db="EMBL/GenBank/DDBJ databases">
        <authorList>
            <person name="Kim J."/>
        </authorList>
    </citation>
    <scope>NUCLEOTIDE SEQUENCE [LARGE SCALE GENOMIC DNA]</scope>
    <source>
        <strain evidence="11 12">JC52</strain>
    </source>
</reference>
<dbReference type="GO" id="GO:0005524">
    <property type="term" value="F:ATP binding"/>
    <property type="evidence" value="ECO:0007669"/>
    <property type="project" value="UniProtKB-KW"/>
</dbReference>
<keyword evidence="4" id="KW-0808">Transferase</keyword>
<evidence type="ECO:0000256" key="3">
    <source>
        <dbReference type="ARBA" id="ARBA00022553"/>
    </source>
</evidence>
<name>A0A559K604_9BACL</name>
<dbReference type="InterPro" id="IPR004358">
    <property type="entry name" value="Sig_transdc_His_kin-like_C"/>
</dbReference>
<gene>
    <name evidence="11" type="ORF">FPZ49_23290</name>
</gene>
<dbReference type="AlphaFoldDB" id="A0A559K604"/>
<keyword evidence="7" id="KW-0067">ATP-binding</keyword>
<dbReference type="SMART" id="SM00387">
    <property type="entry name" value="HATPase_c"/>
    <property type="match status" value="1"/>
</dbReference>
<evidence type="ECO:0000259" key="10">
    <source>
        <dbReference type="PROSITE" id="PS50109"/>
    </source>
</evidence>
<dbReference type="PANTHER" id="PTHR43547:SF2">
    <property type="entry name" value="HYBRID SIGNAL TRANSDUCTION HISTIDINE KINASE C"/>
    <property type="match status" value="1"/>
</dbReference>
<dbReference type="EMBL" id="VNJI01000035">
    <property type="protein sequence ID" value="TVY07540.1"/>
    <property type="molecule type" value="Genomic_DNA"/>
</dbReference>
<evidence type="ECO:0000256" key="4">
    <source>
        <dbReference type="ARBA" id="ARBA00022679"/>
    </source>
</evidence>
<evidence type="ECO:0000313" key="11">
    <source>
        <dbReference type="EMBL" id="TVY07540.1"/>
    </source>
</evidence>
<feature type="transmembrane region" description="Helical" evidence="9">
    <location>
        <begin position="160"/>
        <end position="178"/>
    </location>
</feature>
<dbReference type="SUPFAM" id="SSF55874">
    <property type="entry name" value="ATPase domain of HSP90 chaperone/DNA topoisomerase II/histidine kinase"/>
    <property type="match status" value="1"/>
</dbReference>
<evidence type="ECO:0000256" key="5">
    <source>
        <dbReference type="ARBA" id="ARBA00022741"/>
    </source>
</evidence>
<dbReference type="PRINTS" id="PR00344">
    <property type="entry name" value="BCTRLSENSOR"/>
</dbReference>
<dbReference type="PROSITE" id="PS50109">
    <property type="entry name" value="HIS_KIN"/>
    <property type="match status" value="1"/>
</dbReference>